<gene>
    <name evidence="1" type="ORF">EH55_12815</name>
</gene>
<dbReference type="EMBL" id="JMKI01000006">
    <property type="protein sequence ID" value="KEJ93180.1"/>
    <property type="molecule type" value="Genomic_DNA"/>
</dbReference>
<dbReference type="RefSeq" id="WP_037974520.1">
    <property type="nucleotide sequence ID" value="NZ_JMKI01000006.1"/>
</dbReference>
<evidence type="ECO:0000313" key="2">
    <source>
        <dbReference type="Proteomes" id="UP000027665"/>
    </source>
</evidence>
<dbReference type="GeneID" id="90982838"/>
<dbReference type="AlphaFoldDB" id="A0A073IUB5"/>
<name>A0A073IUB5_9BACT</name>
<reference evidence="1 2" key="1">
    <citation type="submission" date="2014-04" db="EMBL/GenBank/DDBJ databases">
        <title>Draft Genome Sequence of Synergistes jonesii.</title>
        <authorList>
            <person name="Coil D.A."/>
            <person name="Eisen J.A."/>
            <person name="Holland-Moritz H.E."/>
        </authorList>
    </citation>
    <scope>NUCLEOTIDE SEQUENCE [LARGE SCALE GENOMIC DNA]</scope>
    <source>
        <strain evidence="1 2">78-1</strain>
    </source>
</reference>
<dbReference type="STRING" id="2754.EH55_12815"/>
<sequence>MRDNHLEEAERLSDAVLRISSWGSAIGIKKIMRDIGNNGIANDPELKEALLEIQMTAREAMA</sequence>
<evidence type="ECO:0000313" key="1">
    <source>
        <dbReference type="EMBL" id="KEJ93180.1"/>
    </source>
</evidence>
<dbReference type="Proteomes" id="UP000027665">
    <property type="component" value="Unassembled WGS sequence"/>
</dbReference>
<proteinExistence type="predicted"/>
<accession>A0A073IUB5</accession>
<comment type="caution">
    <text evidence="1">The sequence shown here is derived from an EMBL/GenBank/DDBJ whole genome shotgun (WGS) entry which is preliminary data.</text>
</comment>
<keyword evidence="2" id="KW-1185">Reference proteome</keyword>
<organism evidence="1 2">
    <name type="scientific">Synergistes jonesii</name>
    <dbReference type="NCBI Taxonomy" id="2754"/>
    <lineage>
        <taxon>Bacteria</taxon>
        <taxon>Thermotogati</taxon>
        <taxon>Synergistota</taxon>
        <taxon>Synergistia</taxon>
        <taxon>Synergistales</taxon>
        <taxon>Synergistaceae</taxon>
        <taxon>Synergistes</taxon>
    </lineage>
</organism>
<protein>
    <submittedName>
        <fullName evidence="1">Uncharacterized protein</fullName>
    </submittedName>
</protein>